<keyword evidence="4" id="KW-0186">Copper</keyword>
<accession>A0A1I7SXB7</accession>
<evidence type="ECO:0000256" key="3">
    <source>
        <dbReference type="ARBA" id="ARBA00023136"/>
    </source>
</evidence>
<dbReference type="OrthoDB" id="161814at2759"/>
<organism evidence="6 8">
    <name type="scientific">Bursaphelenchus xylophilus</name>
    <name type="common">Pinewood nematode worm</name>
    <name type="synonym">Aphelenchoides xylophilus</name>
    <dbReference type="NCBI Taxonomy" id="6326"/>
    <lineage>
        <taxon>Eukaryota</taxon>
        <taxon>Metazoa</taxon>
        <taxon>Ecdysozoa</taxon>
        <taxon>Nematoda</taxon>
        <taxon>Chromadorea</taxon>
        <taxon>Rhabditida</taxon>
        <taxon>Tylenchina</taxon>
        <taxon>Tylenchomorpha</taxon>
        <taxon>Aphelenchoidea</taxon>
        <taxon>Aphelenchoididae</taxon>
        <taxon>Bursaphelenchus</taxon>
    </lineage>
</organism>
<reference evidence="8" key="1">
    <citation type="submission" date="2016-11" db="UniProtKB">
        <authorList>
            <consortium name="WormBaseParasite"/>
        </authorList>
    </citation>
    <scope>IDENTIFICATION</scope>
</reference>
<dbReference type="PANTHER" id="PTHR12483:SF115">
    <property type="entry name" value="COPPER TRANSPORT PROTEIN"/>
    <property type="match status" value="1"/>
</dbReference>
<dbReference type="Proteomes" id="UP000095284">
    <property type="component" value="Unplaced"/>
</dbReference>
<sequence>MMWTYFHTTLNDDVLFKFWRVQTAGDMAITCAIMFSLAFFVELLKHIRGQIERKAYLDCTANSTYSSRLTRPSHLLQTALFFVQLIFSYMLMLVVMTFSLWLIAAILLGTGLGQYIFVARSIADSSGHPALANAGF</sequence>
<keyword evidence="2 4" id="KW-1133">Transmembrane helix</keyword>
<dbReference type="EMBL" id="CAJFDI010000002">
    <property type="protein sequence ID" value="CAD5216952.1"/>
    <property type="molecule type" value="Genomic_DNA"/>
</dbReference>
<keyword evidence="4" id="KW-0187">Copper transport</keyword>
<dbReference type="GO" id="GO:0016020">
    <property type="term" value="C:membrane"/>
    <property type="evidence" value="ECO:0007669"/>
    <property type="project" value="UniProtKB-SubCell"/>
</dbReference>
<evidence type="ECO:0000256" key="1">
    <source>
        <dbReference type="ARBA" id="ARBA00022692"/>
    </source>
</evidence>
<evidence type="ECO:0000256" key="4">
    <source>
        <dbReference type="RuleBase" id="RU367022"/>
    </source>
</evidence>
<evidence type="ECO:0000313" key="7">
    <source>
        <dbReference type="Proteomes" id="UP000659654"/>
    </source>
</evidence>
<dbReference type="SMR" id="A0A1I7SXB7"/>
<dbReference type="GO" id="GO:0005375">
    <property type="term" value="F:copper ion transmembrane transporter activity"/>
    <property type="evidence" value="ECO:0007669"/>
    <property type="project" value="UniProtKB-UniRule"/>
</dbReference>
<dbReference type="AlphaFoldDB" id="A0A1I7SXB7"/>
<evidence type="ECO:0000313" key="6">
    <source>
        <dbReference type="Proteomes" id="UP000095284"/>
    </source>
</evidence>
<comment type="subcellular location">
    <subcellularLocation>
        <location evidence="4">Membrane</location>
        <topology evidence="4">Multi-pass membrane protein</topology>
    </subcellularLocation>
</comment>
<dbReference type="Proteomes" id="UP000659654">
    <property type="component" value="Unassembled WGS sequence"/>
</dbReference>
<dbReference type="Pfam" id="PF04145">
    <property type="entry name" value="Ctr"/>
    <property type="match status" value="2"/>
</dbReference>
<dbReference type="Proteomes" id="UP000582659">
    <property type="component" value="Unassembled WGS sequence"/>
</dbReference>
<dbReference type="EMBL" id="CAJFCV020000002">
    <property type="protein sequence ID" value="CAG9100312.1"/>
    <property type="molecule type" value="Genomic_DNA"/>
</dbReference>
<feature type="transmembrane region" description="Helical" evidence="4">
    <location>
        <begin position="27"/>
        <end position="44"/>
    </location>
</feature>
<dbReference type="InterPro" id="IPR007274">
    <property type="entry name" value="Cop_transporter"/>
</dbReference>
<dbReference type="PANTHER" id="PTHR12483">
    <property type="entry name" value="SOLUTE CARRIER FAMILY 31 COPPER TRANSPORTERS"/>
    <property type="match status" value="1"/>
</dbReference>
<comment type="similarity">
    <text evidence="4">Belongs to the copper transporter (Ctr) (TC 1.A.56) family. SLC31A subfamily.</text>
</comment>
<keyword evidence="1 4" id="KW-0812">Transmembrane</keyword>
<evidence type="ECO:0000313" key="5">
    <source>
        <dbReference type="EMBL" id="CAD5216952.1"/>
    </source>
</evidence>
<protein>
    <recommendedName>
        <fullName evidence="4">Copper transport protein</fullName>
    </recommendedName>
</protein>
<reference evidence="5" key="2">
    <citation type="submission" date="2020-09" db="EMBL/GenBank/DDBJ databases">
        <authorList>
            <person name="Kikuchi T."/>
        </authorList>
    </citation>
    <scope>NUCLEOTIDE SEQUENCE</scope>
    <source>
        <strain evidence="5">Ka4C1</strain>
    </source>
</reference>
<keyword evidence="4" id="KW-0813">Transport</keyword>
<dbReference type="WBParaSite" id="BXY_1770100.1">
    <property type="protein sequence ID" value="BXY_1770100.1"/>
    <property type="gene ID" value="BXY_1770100"/>
</dbReference>
<dbReference type="eggNOG" id="KOG3386">
    <property type="taxonomic scope" value="Eukaryota"/>
</dbReference>
<keyword evidence="4" id="KW-0406">Ion transport</keyword>
<name>A0A1I7SXB7_BURXY</name>
<keyword evidence="3 4" id="KW-0472">Membrane</keyword>
<gene>
    <name evidence="5" type="ORF">BXYJ_LOCUS4792</name>
</gene>
<keyword evidence="7" id="KW-1185">Reference proteome</keyword>
<proteinExistence type="inferred from homology"/>
<evidence type="ECO:0000256" key="2">
    <source>
        <dbReference type="ARBA" id="ARBA00022989"/>
    </source>
</evidence>
<evidence type="ECO:0000313" key="8">
    <source>
        <dbReference type="WBParaSite" id="BXY_1770100.1"/>
    </source>
</evidence>